<reference evidence="7" key="1">
    <citation type="submission" date="2021-01" db="EMBL/GenBank/DDBJ databases">
        <authorList>
            <person name="Corre E."/>
            <person name="Pelletier E."/>
            <person name="Niang G."/>
            <person name="Scheremetjew M."/>
            <person name="Finn R."/>
            <person name="Kale V."/>
            <person name="Holt S."/>
            <person name="Cochrane G."/>
            <person name="Meng A."/>
            <person name="Brown T."/>
            <person name="Cohen L."/>
        </authorList>
    </citation>
    <scope>NUCLEOTIDE SEQUENCE</scope>
    <source>
        <strain evidence="7">CCCM811</strain>
    </source>
</reference>
<evidence type="ECO:0000256" key="5">
    <source>
        <dbReference type="SAM" id="MobiDB-lite"/>
    </source>
</evidence>
<feature type="compositionally biased region" description="Basic and acidic residues" evidence="5">
    <location>
        <begin position="895"/>
        <end position="920"/>
    </location>
</feature>
<evidence type="ECO:0000256" key="4">
    <source>
        <dbReference type="ARBA" id="ARBA00022917"/>
    </source>
</evidence>
<evidence type="ECO:0000256" key="3">
    <source>
        <dbReference type="ARBA" id="ARBA00022884"/>
    </source>
</evidence>
<feature type="compositionally biased region" description="Basic and acidic residues" evidence="5">
    <location>
        <begin position="811"/>
        <end position="878"/>
    </location>
</feature>
<feature type="region of interest" description="Disordered" evidence="5">
    <location>
        <begin position="811"/>
        <end position="1125"/>
    </location>
</feature>
<dbReference type="InterPro" id="IPR000717">
    <property type="entry name" value="PCI_dom"/>
</dbReference>
<dbReference type="GO" id="GO:0071541">
    <property type="term" value="C:eukaryotic translation initiation factor 3 complex, eIF3m"/>
    <property type="evidence" value="ECO:0007669"/>
    <property type="project" value="TreeGrafter"/>
</dbReference>
<evidence type="ECO:0000256" key="1">
    <source>
        <dbReference type="ARBA" id="ARBA00022490"/>
    </source>
</evidence>
<dbReference type="GO" id="GO:0002188">
    <property type="term" value="P:translation reinitiation"/>
    <property type="evidence" value="ECO:0007669"/>
    <property type="project" value="TreeGrafter"/>
</dbReference>
<dbReference type="Pfam" id="PF01399">
    <property type="entry name" value="PCI"/>
    <property type="match status" value="1"/>
</dbReference>
<feature type="compositionally biased region" description="Basic residues" evidence="5">
    <location>
        <begin position="1113"/>
        <end position="1125"/>
    </location>
</feature>
<proteinExistence type="predicted"/>
<accession>A0A7S3Z8T1</accession>
<dbReference type="GO" id="GO:0003743">
    <property type="term" value="F:translation initiation factor activity"/>
    <property type="evidence" value="ECO:0007669"/>
    <property type="project" value="UniProtKB-KW"/>
</dbReference>
<dbReference type="Pfam" id="PF22591">
    <property type="entry name" value="eIF3a_PCI_TPR-like"/>
    <property type="match status" value="1"/>
</dbReference>
<dbReference type="GO" id="GO:0001732">
    <property type="term" value="P:formation of cytoplasmic translation initiation complex"/>
    <property type="evidence" value="ECO:0007669"/>
    <property type="project" value="TreeGrafter"/>
</dbReference>
<protein>
    <recommendedName>
        <fullName evidence="6">PCI domain-containing protein</fullName>
    </recommendedName>
</protein>
<dbReference type="Gene3D" id="1.25.40.860">
    <property type="match status" value="2"/>
</dbReference>
<dbReference type="SMART" id="SM00088">
    <property type="entry name" value="PINT"/>
    <property type="match status" value="1"/>
</dbReference>
<dbReference type="PANTHER" id="PTHR14005">
    <property type="entry name" value="EUKARYOTIC TRANSLATION INITIATION FACTOR 3, THETA SUBUNIT"/>
    <property type="match status" value="1"/>
</dbReference>
<name>A0A7S3Z8T1_9EUKA</name>
<keyword evidence="1" id="KW-0963">Cytoplasm</keyword>
<keyword evidence="4" id="KW-0648">Protein biosynthesis</keyword>
<evidence type="ECO:0000313" key="7">
    <source>
        <dbReference type="EMBL" id="CAE0675537.1"/>
    </source>
</evidence>
<feature type="compositionally biased region" description="Basic and acidic residues" evidence="5">
    <location>
        <begin position="1091"/>
        <end position="1100"/>
    </location>
</feature>
<dbReference type="Gene3D" id="4.10.860.10">
    <property type="entry name" value="UVR domain"/>
    <property type="match status" value="1"/>
</dbReference>
<organism evidence="7">
    <name type="scientific">Lotharella globosa</name>
    <dbReference type="NCBI Taxonomy" id="91324"/>
    <lineage>
        <taxon>Eukaryota</taxon>
        <taxon>Sar</taxon>
        <taxon>Rhizaria</taxon>
        <taxon>Cercozoa</taxon>
        <taxon>Chlorarachniophyceae</taxon>
        <taxon>Lotharella</taxon>
    </lineage>
</organism>
<dbReference type="GO" id="GO:0071540">
    <property type="term" value="C:eukaryotic translation initiation factor 3 complex, eIF3e"/>
    <property type="evidence" value="ECO:0007669"/>
    <property type="project" value="TreeGrafter"/>
</dbReference>
<dbReference type="GO" id="GO:0043614">
    <property type="term" value="C:multi-eIF complex"/>
    <property type="evidence" value="ECO:0007669"/>
    <property type="project" value="TreeGrafter"/>
</dbReference>
<keyword evidence="2" id="KW-0396">Initiation factor</keyword>
<feature type="compositionally biased region" description="Basic and acidic residues" evidence="5">
    <location>
        <begin position="961"/>
        <end position="1057"/>
    </location>
</feature>
<dbReference type="PANTHER" id="PTHR14005:SF0">
    <property type="entry name" value="EUKARYOTIC TRANSLATION INITIATION FACTOR 3 SUBUNIT A"/>
    <property type="match status" value="1"/>
</dbReference>
<dbReference type="EMBL" id="HBIV01038456">
    <property type="protein sequence ID" value="CAE0675537.1"/>
    <property type="molecule type" value="Transcribed_RNA"/>
</dbReference>
<feature type="region of interest" description="Disordered" evidence="5">
    <location>
        <begin position="604"/>
        <end position="633"/>
    </location>
</feature>
<feature type="domain" description="PCI" evidence="6">
    <location>
        <begin position="464"/>
        <end position="549"/>
    </location>
</feature>
<evidence type="ECO:0000256" key="2">
    <source>
        <dbReference type="ARBA" id="ARBA00022540"/>
    </source>
</evidence>
<evidence type="ECO:0000259" key="6">
    <source>
        <dbReference type="SMART" id="SM00088"/>
    </source>
</evidence>
<dbReference type="GO" id="GO:0003729">
    <property type="term" value="F:mRNA binding"/>
    <property type="evidence" value="ECO:0007669"/>
    <property type="project" value="TreeGrafter"/>
</dbReference>
<dbReference type="AlphaFoldDB" id="A0A7S3Z8T1"/>
<dbReference type="InterPro" id="IPR054711">
    <property type="entry name" value="eIF3a_PCI_TPR-like"/>
</dbReference>
<sequence>MSYATPETALRKAKEFIRVEKPEMALQCLHKILGNRRHRNWTPTHEKIMFFYIEHAVKLRKNTRDVFVLYRMICQSVNWPSMATIIEFFRTSVEKRADKAKAEADKVGEGETEIDLEETPESIMLKAVSGEDIKDRQDRKILTPWLKYLWECYRTILDILKTNGKLQEVYQTTARRAFRFCLRFRRQQEFRRLAEILRNHRGTITKYSHQANSVDLSSVETKALYRQTRFQQLMTSSKLELWQEAYRTIEDIHEDGLDAHISGSERFMTIYYDRLSQIFWASGNYLFHAYTLEKYFMLSSQLGDFTEQQRRRMASAVVLAVLAIPSKERTAAADVFDPENEGNNRLASMLGFKNELPTRQRMLAGLVERKVIEDAEPFVQQMYDLLEKSFAPFKLTPKLEELFSTLEPAGSDEKTAVDEKTVDEGKAKAEAEKKDDVKVVGLAEITNDEDELEKPDPDAVDLQRYVMPVKQLALLRLLQQLSTVFKSLKMDKFETLIPSGLGKHEVERFIMRAVHSGLLSVRLDHQARVLHFVDRNIESTHMKNQLKNLALALRNVVQVIDADSQKAASTENRESIFSAILHGIQQDHEKVFRRREEIERRKLEQEKKEEERRKELEKQKEEENKRRKAEEAKRQEEARLLREAQAAAQARNADLAKEKAIREAEEKATKEQAEKNKRRTIARKKFDYLIRATRYEEQSMIEEHAKKMAAERKKALEEKYEQRVQASKARWDRMKKEKTRLARMDEDLNAIRDGIKNRYEAIMTDLDKRGKEKKEEVLDLEAQYGDAQYSLDSTNKEIEYLKEEIEKLKEAKNDARIQAEEKARAEKEAAERKKREEADKKKREEEEKRLAKLEEIRKKQMEREREIEERERKKKEELLGNSRPGGRKWTGGGGRDWRRGDGENKRSTEKWRPGFRRGEGEGGSAGTEKYRPGGFRGRAEDRSDGPPASGDKYRPGGFSRSNDRFRRDNDDRGNDRFGRRDDRFGRRDDRDDRFGRRDDRDDRFGRRDDRFGRRDDRDDRDDRFGGGRRDFGRRDDDRGERPSFGGRRDFGGRREEGGAGGGERSVGAWRRGGARKPESETAPASTAPPPKTEEKNTKPAEEDDDGFTSAGGRRNRRKNRGNKWR</sequence>
<gene>
    <name evidence="7" type="ORF">LGLO00237_LOCUS27314</name>
</gene>
<dbReference type="InterPro" id="IPR027512">
    <property type="entry name" value="EIF3A"/>
</dbReference>
<keyword evidence="3" id="KW-0694">RNA-binding</keyword>